<protein>
    <recommendedName>
        <fullName evidence="6">Zinc ribbon domain-containing protein</fullName>
    </recommendedName>
</protein>
<dbReference type="RefSeq" id="WP_152557587.1">
    <property type="nucleotide sequence ID" value="NZ_CP118101.1"/>
</dbReference>
<dbReference type="AlphaFoldDB" id="A0AAX3N5L2"/>
<proteinExistence type="predicted"/>
<dbReference type="EMBL" id="CP118108">
    <property type="protein sequence ID" value="WDI04098.1"/>
    <property type="molecule type" value="Genomic_DNA"/>
</dbReference>
<evidence type="ECO:0000313" key="3">
    <source>
        <dbReference type="EMBL" id="WDI04098.1"/>
    </source>
</evidence>
<organism evidence="2 4">
    <name type="scientific">Paenibacillus urinalis</name>
    <dbReference type="NCBI Taxonomy" id="521520"/>
    <lineage>
        <taxon>Bacteria</taxon>
        <taxon>Bacillati</taxon>
        <taxon>Bacillota</taxon>
        <taxon>Bacilli</taxon>
        <taxon>Bacillales</taxon>
        <taxon>Paenibacillaceae</taxon>
        <taxon>Paenibacillus</taxon>
    </lineage>
</organism>
<dbReference type="Proteomes" id="UP001221519">
    <property type="component" value="Chromosome"/>
</dbReference>
<keyword evidence="5" id="KW-1185">Reference proteome</keyword>
<feature type="transmembrane region" description="Helical" evidence="1">
    <location>
        <begin position="51"/>
        <end position="76"/>
    </location>
</feature>
<feature type="transmembrane region" description="Helical" evidence="1">
    <location>
        <begin position="88"/>
        <end position="107"/>
    </location>
</feature>
<evidence type="ECO:0008006" key="6">
    <source>
        <dbReference type="Google" id="ProtNLM"/>
    </source>
</evidence>
<gene>
    <name evidence="2" type="ORF">PUW23_09470</name>
    <name evidence="3" type="ORF">PUW25_09165</name>
</gene>
<evidence type="ECO:0000313" key="5">
    <source>
        <dbReference type="Proteomes" id="UP001221519"/>
    </source>
</evidence>
<dbReference type="EMBL" id="CP118101">
    <property type="protein sequence ID" value="WDH84414.1"/>
    <property type="molecule type" value="Genomic_DNA"/>
</dbReference>
<dbReference type="Proteomes" id="UP001220962">
    <property type="component" value="Chromosome"/>
</dbReference>
<keyword evidence="1" id="KW-0812">Transmembrane</keyword>
<keyword evidence="1" id="KW-0472">Membrane</keyword>
<evidence type="ECO:0000313" key="2">
    <source>
        <dbReference type="EMBL" id="WDH84414.1"/>
    </source>
</evidence>
<reference evidence="2 5" key="1">
    <citation type="submission" date="2023-02" db="EMBL/GenBank/DDBJ databases">
        <title>Pathogen: clinical or host-associated sample.</title>
        <authorList>
            <person name="Hergert J."/>
            <person name="Casey R."/>
            <person name="Wagner J."/>
            <person name="Young E.L."/>
            <person name="Oakeson K.F."/>
        </authorList>
    </citation>
    <scope>NUCLEOTIDE SEQUENCE</scope>
    <source>
        <strain evidence="3 5">2022CK-00829</strain>
        <strain evidence="2">2022CK-00830</strain>
    </source>
</reference>
<sequence>MNQNRSCPGCGEPLGDHVFKCRNCGELAVKKQRSLDMNELPGEDLFYVDKYSAVLLVIITFFLSPIAILIGTFLLFHDDEYRRDVGQMMVTGGLIATVVWAIVYFGWLS</sequence>
<keyword evidence="1" id="KW-1133">Transmembrane helix</keyword>
<evidence type="ECO:0000313" key="4">
    <source>
        <dbReference type="Proteomes" id="UP001220962"/>
    </source>
</evidence>
<name>A0AAX3N5L2_9BACL</name>
<evidence type="ECO:0000256" key="1">
    <source>
        <dbReference type="SAM" id="Phobius"/>
    </source>
</evidence>
<accession>A0AAX3N5L2</accession>